<dbReference type="SMART" id="SM00219">
    <property type="entry name" value="TyrKc"/>
    <property type="match status" value="1"/>
</dbReference>
<keyword evidence="4 12" id="KW-0418">Kinase</keyword>
<evidence type="ECO:0000313" key="17">
    <source>
        <dbReference type="Proteomes" id="UP001652625"/>
    </source>
</evidence>
<dbReference type="RefSeq" id="XP_065647181.1">
    <property type="nucleotide sequence ID" value="XM_065791109.1"/>
</dbReference>
<reference evidence="17 18" key="1">
    <citation type="submission" date="2025-05" db="UniProtKB">
        <authorList>
            <consortium name="RefSeq"/>
        </authorList>
    </citation>
    <scope>NUCLEOTIDE SEQUENCE [LARGE SCALE GENOMIC DNA]</scope>
</reference>
<dbReference type="RefSeq" id="XP_065647180.1">
    <property type="nucleotide sequence ID" value="XM_065791108.1"/>
</dbReference>
<dbReference type="Pfam" id="PF07714">
    <property type="entry name" value="PK_Tyr_Ser-Thr"/>
    <property type="match status" value="1"/>
</dbReference>
<dbReference type="GeneID" id="100192227"/>
<feature type="domain" description="Protein kinase" evidence="16">
    <location>
        <begin position="270"/>
        <end position="525"/>
    </location>
</feature>
<dbReference type="InterPro" id="IPR036028">
    <property type="entry name" value="SH3-like_dom_sf"/>
</dbReference>
<dbReference type="PRINTS" id="PR00109">
    <property type="entry name" value="TYRKINASE"/>
</dbReference>
<keyword evidence="5 11" id="KW-0067">ATP-binding</keyword>
<evidence type="ECO:0000256" key="7">
    <source>
        <dbReference type="ARBA" id="ARBA00023137"/>
    </source>
</evidence>
<evidence type="ECO:0000256" key="10">
    <source>
        <dbReference type="PROSITE-ProRule" id="PRU00192"/>
    </source>
</evidence>
<dbReference type="PROSITE" id="PS50011">
    <property type="entry name" value="PROTEIN_KINASE_DOM"/>
    <property type="match status" value="1"/>
</dbReference>
<organism evidence="17 18">
    <name type="scientific">Hydra vulgaris</name>
    <name type="common">Hydra</name>
    <name type="synonym">Hydra attenuata</name>
    <dbReference type="NCBI Taxonomy" id="6087"/>
    <lineage>
        <taxon>Eukaryota</taxon>
        <taxon>Metazoa</taxon>
        <taxon>Cnidaria</taxon>
        <taxon>Hydrozoa</taxon>
        <taxon>Hydroidolina</taxon>
        <taxon>Anthoathecata</taxon>
        <taxon>Aplanulata</taxon>
        <taxon>Hydridae</taxon>
        <taxon>Hydra</taxon>
    </lineage>
</organism>
<evidence type="ECO:0000256" key="9">
    <source>
        <dbReference type="PROSITE-ProRule" id="PRU00191"/>
    </source>
</evidence>
<keyword evidence="6 9" id="KW-0727">SH2 domain</keyword>
<dbReference type="PROSITE" id="PS50002">
    <property type="entry name" value="SH3"/>
    <property type="match status" value="1"/>
</dbReference>
<dbReference type="SMART" id="SM00326">
    <property type="entry name" value="SH3"/>
    <property type="match status" value="1"/>
</dbReference>
<dbReference type="InterPro" id="IPR001245">
    <property type="entry name" value="Ser-Thr/Tyr_kinase_cat_dom"/>
</dbReference>
<keyword evidence="7 12" id="KW-0829">Tyrosine-protein kinase</keyword>
<sequence>MGQTQVKDDGSRKHKDGKANHKRANTPGTNQEPTDKFTLPWDLRPPEKIENDESVKINDFMRSRPLPLPPPDGDKSSQKEILNFSGIDQDKIFFVQYDFDCGDIENQLSVSKGELVHILKYDEQKVWCEGQNKNGKTGWLPFSYVVPFISMHKYDWYHGRISRNRAEYLLNSGINGSFLVRESESAPGQHSLSLRYDGRVYHYRVYFENDTVYVREEAKFKTLEELVTYHSREAGGLVTNLRYAALKVDKPAVYGFSPKDDEWEIPRMDIFMGQKLGGGQYGEVYKAEYKKYGVTVAVKTLKEDQTDVEEFLKEADMMKQIKHPNLVRLIGVCTHESPIYIITEYMPLGNLLEYLRQSDKADLPATTLLYMASQVAAAMSYLESKGFIHRDLAARNCLVGENHLIKVADFGLARSMMNDYYKAHSGAKFPIKWTSPEALAYNKFSSKSDVWAFGVLMWEIVKYGASPYPGHDLNQVYSLIEQGYRMECPEGCPDAAYELMLDCWKWNPNDRPTFSSICYRLDTMFDATNVDDEVQRAIKLRPQSTFISEIEGMVLPPVPPKHQQLQENSTENNLKLEKVNKSSKAQKLHKKEKKEKNSMLPLFRGTLRGKDKKLAENFLKEHYSSSESITSTSSDTQAVVKTISGSPHSLPPVPNLVVSKISLEELHGGMKVMNTKKHIREERNLVDEKTNNEKKLLLCDANNKPLPPPKPPVSPQLKQTQDKQECIEDILPKTKSISIKTPPIPMARINKLTINNDEAESRKPSLLAKPVLKPRPSVSSKTTNQISNSLKNETYNLNIKKDGLKSELIGVMDIMQVVYQGVKSLILLADSRQSENIAEKAANIFQQCNELVDKLSLYRDSIAPVPRQNVSKHLSSIENNVNEFQKVLCNLPRIATATDLEKLSKSLGALCNSLIVLGNALPSL</sequence>
<dbReference type="CDD" id="cd09935">
    <property type="entry name" value="SH2_ABL"/>
    <property type="match status" value="1"/>
</dbReference>
<evidence type="ECO:0000256" key="12">
    <source>
        <dbReference type="RuleBase" id="RU362096"/>
    </source>
</evidence>
<dbReference type="Gene3D" id="2.30.30.40">
    <property type="entry name" value="SH3 Domains"/>
    <property type="match status" value="1"/>
</dbReference>
<dbReference type="PROSITE" id="PS50001">
    <property type="entry name" value="SH2"/>
    <property type="match status" value="1"/>
</dbReference>
<dbReference type="InterPro" id="IPR050198">
    <property type="entry name" value="Non-receptor_tyrosine_kinases"/>
</dbReference>
<dbReference type="PROSITE" id="PS00107">
    <property type="entry name" value="PROTEIN_KINASE_ATP"/>
    <property type="match status" value="1"/>
</dbReference>
<dbReference type="InterPro" id="IPR000719">
    <property type="entry name" value="Prot_kinase_dom"/>
</dbReference>
<dbReference type="SUPFAM" id="SSF50044">
    <property type="entry name" value="SH3-domain"/>
    <property type="match status" value="1"/>
</dbReference>
<evidence type="ECO:0000259" key="14">
    <source>
        <dbReference type="PROSITE" id="PS50001"/>
    </source>
</evidence>
<dbReference type="SMART" id="SM00252">
    <property type="entry name" value="SH2"/>
    <property type="match status" value="1"/>
</dbReference>
<dbReference type="PRINTS" id="PR00401">
    <property type="entry name" value="SH2DOMAIN"/>
</dbReference>
<comment type="catalytic activity">
    <reaction evidence="8 12">
        <text>L-tyrosyl-[protein] + ATP = O-phospho-L-tyrosyl-[protein] + ADP + H(+)</text>
        <dbReference type="Rhea" id="RHEA:10596"/>
        <dbReference type="Rhea" id="RHEA-COMP:10136"/>
        <dbReference type="Rhea" id="RHEA-COMP:20101"/>
        <dbReference type="ChEBI" id="CHEBI:15378"/>
        <dbReference type="ChEBI" id="CHEBI:30616"/>
        <dbReference type="ChEBI" id="CHEBI:46858"/>
        <dbReference type="ChEBI" id="CHEBI:61978"/>
        <dbReference type="ChEBI" id="CHEBI:456216"/>
        <dbReference type="EC" id="2.7.10.2"/>
    </reaction>
</comment>
<comment type="similarity">
    <text evidence="12">Belongs to the protein kinase superfamily. Tyr protein kinase family.</text>
</comment>
<dbReference type="Proteomes" id="UP001652625">
    <property type="component" value="Chromosome 02"/>
</dbReference>
<feature type="region of interest" description="Disordered" evidence="13">
    <location>
        <begin position="1"/>
        <end position="77"/>
    </location>
</feature>
<feature type="compositionally biased region" description="Basic residues" evidence="13">
    <location>
        <begin position="12"/>
        <end position="24"/>
    </location>
</feature>
<dbReference type="PROSITE" id="PS00109">
    <property type="entry name" value="PROTEIN_KINASE_TYR"/>
    <property type="match status" value="1"/>
</dbReference>
<dbReference type="InterPro" id="IPR020635">
    <property type="entry name" value="Tyr_kinase_cat_dom"/>
</dbReference>
<evidence type="ECO:0000313" key="18">
    <source>
        <dbReference type="RefSeq" id="XP_065647180.1"/>
    </source>
</evidence>
<dbReference type="PANTHER" id="PTHR24418">
    <property type="entry name" value="TYROSINE-PROTEIN KINASE"/>
    <property type="match status" value="1"/>
</dbReference>
<evidence type="ECO:0000256" key="4">
    <source>
        <dbReference type="ARBA" id="ARBA00022777"/>
    </source>
</evidence>
<dbReference type="InterPro" id="IPR036860">
    <property type="entry name" value="SH2_dom_sf"/>
</dbReference>
<evidence type="ECO:0000256" key="13">
    <source>
        <dbReference type="SAM" id="MobiDB-lite"/>
    </source>
</evidence>
<feature type="compositionally biased region" description="Basic and acidic residues" evidence="13">
    <location>
        <begin position="1"/>
        <end position="11"/>
    </location>
</feature>
<feature type="compositionally biased region" description="Basic and acidic residues" evidence="13">
    <location>
        <begin position="44"/>
        <end position="62"/>
    </location>
</feature>
<evidence type="ECO:0000256" key="3">
    <source>
        <dbReference type="ARBA" id="ARBA00022741"/>
    </source>
</evidence>
<evidence type="ECO:0000256" key="11">
    <source>
        <dbReference type="PROSITE-ProRule" id="PRU10141"/>
    </source>
</evidence>
<evidence type="ECO:0000256" key="8">
    <source>
        <dbReference type="ARBA" id="ARBA00051245"/>
    </source>
</evidence>
<keyword evidence="17" id="KW-1185">Reference proteome</keyword>
<dbReference type="Pfam" id="PF00018">
    <property type="entry name" value="SH3_1"/>
    <property type="match status" value="1"/>
</dbReference>
<feature type="domain" description="SH3" evidence="15">
    <location>
        <begin position="88"/>
        <end position="150"/>
    </location>
</feature>
<proteinExistence type="inferred from homology"/>
<protein>
    <recommendedName>
        <fullName evidence="12">Tyrosine-protein kinase</fullName>
        <ecNumber evidence="12">2.7.10.2</ecNumber>
    </recommendedName>
</protein>
<feature type="binding site" evidence="11">
    <location>
        <position position="299"/>
    </location>
    <ligand>
        <name>ATP</name>
        <dbReference type="ChEBI" id="CHEBI:30616"/>
    </ligand>
</feature>
<dbReference type="InterPro" id="IPR035837">
    <property type="entry name" value="ABL_SH2"/>
</dbReference>
<dbReference type="InterPro" id="IPR011009">
    <property type="entry name" value="Kinase-like_dom_sf"/>
</dbReference>
<dbReference type="SUPFAM" id="SSF55550">
    <property type="entry name" value="SH2 domain"/>
    <property type="match status" value="1"/>
</dbReference>
<feature type="domain" description="SH2" evidence="14">
    <location>
        <begin position="156"/>
        <end position="245"/>
    </location>
</feature>
<keyword evidence="1 10" id="KW-0728">SH3 domain</keyword>
<dbReference type="Gene3D" id="3.30.200.20">
    <property type="entry name" value="Phosphorylase Kinase, domain 1"/>
    <property type="match status" value="1"/>
</dbReference>
<evidence type="ECO:0000256" key="5">
    <source>
        <dbReference type="ARBA" id="ARBA00022840"/>
    </source>
</evidence>
<dbReference type="Gene3D" id="3.30.505.10">
    <property type="entry name" value="SH2 domain"/>
    <property type="match status" value="1"/>
</dbReference>
<dbReference type="InterPro" id="IPR017441">
    <property type="entry name" value="Protein_kinase_ATP_BS"/>
</dbReference>
<evidence type="ECO:0000256" key="1">
    <source>
        <dbReference type="ARBA" id="ARBA00022443"/>
    </source>
</evidence>
<dbReference type="EC" id="2.7.10.2" evidence="12"/>
<dbReference type="InterPro" id="IPR000980">
    <property type="entry name" value="SH2"/>
</dbReference>
<dbReference type="GO" id="GO:0016301">
    <property type="term" value="F:kinase activity"/>
    <property type="evidence" value="ECO:0007669"/>
    <property type="project" value="UniProtKB-KW"/>
</dbReference>
<evidence type="ECO:0000256" key="6">
    <source>
        <dbReference type="ARBA" id="ARBA00022999"/>
    </source>
</evidence>
<evidence type="ECO:0000259" key="16">
    <source>
        <dbReference type="PROSITE" id="PS50011"/>
    </source>
</evidence>
<keyword evidence="2 12" id="KW-0808">Transferase</keyword>
<evidence type="ECO:0000256" key="2">
    <source>
        <dbReference type="ARBA" id="ARBA00022679"/>
    </source>
</evidence>
<name>A0ABM4BE27_HYDVU</name>
<dbReference type="Pfam" id="PF00017">
    <property type="entry name" value="SH2"/>
    <property type="match status" value="1"/>
</dbReference>
<keyword evidence="3 11" id="KW-0547">Nucleotide-binding</keyword>
<dbReference type="InterPro" id="IPR001452">
    <property type="entry name" value="SH3_domain"/>
</dbReference>
<dbReference type="SUPFAM" id="SSF56112">
    <property type="entry name" value="Protein kinase-like (PK-like)"/>
    <property type="match status" value="1"/>
</dbReference>
<accession>A0ABM4BE27</accession>
<evidence type="ECO:0000259" key="15">
    <source>
        <dbReference type="PROSITE" id="PS50002"/>
    </source>
</evidence>
<dbReference type="Gene3D" id="1.10.510.10">
    <property type="entry name" value="Transferase(Phosphotransferase) domain 1"/>
    <property type="match status" value="1"/>
</dbReference>
<dbReference type="InterPro" id="IPR008266">
    <property type="entry name" value="Tyr_kinase_AS"/>
</dbReference>
<gene>
    <name evidence="18 19" type="primary">LOC100192227</name>
</gene>
<evidence type="ECO:0000313" key="19">
    <source>
        <dbReference type="RefSeq" id="XP_065647181.1"/>
    </source>
</evidence>